<evidence type="ECO:0000256" key="10">
    <source>
        <dbReference type="SAM" id="Phobius"/>
    </source>
</evidence>
<evidence type="ECO:0000256" key="8">
    <source>
        <dbReference type="ARBA" id="ARBA00023136"/>
    </source>
</evidence>
<keyword evidence="7 10" id="KW-1133">Transmembrane helix</keyword>
<proteinExistence type="inferred from homology"/>
<evidence type="ECO:0000256" key="3">
    <source>
        <dbReference type="ARBA" id="ARBA00011881"/>
    </source>
</evidence>
<dbReference type="GO" id="GO:0005886">
    <property type="term" value="C:plasma membrane"/>
    <property type="evidence" value="ECO:0007669"/>
    <property type="project" value="TreeGrafter"/>
</dbReference>
<organism evidence="11 12">
    <name type="scientific">Glossina pallidipes</name>
    <name type="common">Tsetse fly</name>
    <dbReference type="NCBI Taxonomy" id="7398"/>
    <lineage>
        <taxon>Eukaryota</taxon>
        <taxon>Metazoa</taxon>
        <taxon>Ecdysozoa</taxon>
        <taxon>Arthropoda</taxon>
        <taxon>Hexapoda</taxon>
        <taxon>Insecta</taxon>
        <taxon>Pterygota</taxon>
        <taxon>Neoptera</taxon>
        <taxon>Endopterygota</taxon>
        <taxon>Diptera</taxon>
        <taxon>Brachycera</taxon>
        <taxon>Muscomorpha</taxon>
        <taxon>Hippoboscoidea</taxon>
        <taxon>Glossinidae</taxon>
        <taxon>Glossina</taxon>
    </lineage>
</organism>
<dbReference type="Gene3D" id="1.20.1080.10">
    <property type="entry name" value="Glycerol uptake facilitator protein"/>
    <property type="match status" value="1"/>
</dbReference>
<keyword evidence="4 9" id="KW-0813">Transport</keyword>
<keyword evidence="6" id="KW-0677">Repeat</keyword>
<dbReference type="InterPro" id="IPR000425">
    <property type="entry name" value="MIP"/>
</dbReference>
<dbReference type="CDD" id="cd00333">
    <property type="entry name" value="MIP"/>
    <property type="match status" value="1"/>
</dbReference>
<evidence type="ECO:0000256" key="1">
    <source>
        <dbReference type="ARBA" id="ARBA00004141"/>
    </source>
</evidence>
<evidence type="ECO:0000256" key="6">
    <source>
        <dbReference type="ARBA" id="ARBA00022737"/>
    </source>
</evidence>
<protein>
    <recommendedName>
        <fullName evidence="13">Aquaporin</fullName>
    </recommendedName>
</protein>
<dbReference type="InterPro" id="IPR022357">
    <property type="entry name" value="MIP_CS"/>
</dbReference>
<accession>A0A1A9Z741</accession>
<dbReference type="PANTHER" id="PTHR19139">
    <property type="entry name" value="AQUAPORIN TRANSPORTER"/>
    <property type="match status" value="1"/>
</dbReference>
<evidence type="ECO:0000256" key="2">
    <source>
        <dbReference type="ARBA" id="ARBA00006175"/>
    </source>
</evidence>
<dbReference type="PRINTS" id="PR00783">
    <property type="entry name" value="MINTRINSICP"/>
</dbReference>
<dbReference type="InterPro" id="IPR034294">
    <property type="entry name" value="Aquaporin_transptr"/>
</dbReference>
<feature type="transmembrane region" description="Helical" evidence="10">
    <location>
        <begin position="99"/>
        <end position="121"/>
    </location>
</feature>
<evidence type="ECO:0000256" key="7">
    <source>
        <dbReference type="ARBA" id="ARBA00022989"/>
    </source>
</evidence>
<sequence>MIPMRTDSYHVDTNSPCNALRSEYISNFAIRAKRKFGPAKKVKEYLAMYSEDKKTKLNQNSDRSGDRYLYAVGHISGCHINPAITLGFLVVGEISILKGLFFIIMQCLGAVAGAGVVYLSLIDTLMGANLGITSPVANLHAGQAVLIEALITFVLVLVVKAVSDVERMDIKGSAPLAVGLSITAGHMCAVPLTGASMNPARSFGPAVVQNSWDSHWVYWVGPNIGGIVAGLLYRFCFKQSSAESI</sequence>
<keyword evidence="12" id="KW-1185">Reference proteome</keyword>
<comment type="subunit">
    <text evidence="3">Homotetramer.</text>
</comment>
<dbReference type="GO" id="GO:0015267">
    <property type="term" value="F:channel activity"/>
    <property type="evidence" value="ECO:0007669"/>
    <property type="project" value="InterPro"/>
</dbReference>
<reference evidence="11" key="2">
    <citation type="submission" date="2020-05" db="UniProtKB">
        <authorList>
            <consortium name="EnsemblMetazoa"/>
        </authorList>
    </citation>
    <scope>IDENTIFICATION</scope>
    <source>
        <strain evidence="11">IAEA</strain>
    </source>
</reference>
<feature type="transmembrane region" description="Helical" evidence="10">
    <location>
        <begin position="68"/>
        <end position="92"/>
    </location>
</feature>
<keyword evidence="5 9" id="KW-0812">Transmembrane</keyword>
<name>A0A1A9Z741_GLOPL</name>
<dbReference type="InterPro" id="IPR023271">
    <property type="entry name" value="Aquaporin-like"/>
</dbReference>
<reference evidence="12" key="1">
    <citation type="submission" date="2014-03" db="EMBL/GenBank/DDBJ databases">
        <authorList>
            <person name="Aksoy S."/>
            <person name="Warren W."/>
            <person name="Wilson R.K."/>
        </authorList>
    </citation>
    <scope>NUCLEOTIDE SEQUENCE [LARGE SCALE GENOMIC DNA]</scope>
    <source>
        <strain evidence="12">IAEA</strain>
    </source>
</reference>
<dbReference type="Pfam" id="PF00230">
    <property type="entry name" value="MIP"/>
    <property type="match status" value="1"/>
</dbReference>
<dbReference type="STRING" id="7398.A0A1A9Z741"/>
<evidence type="ECO:0000313" key="11">
    <source>
        <dbReference type="EnsemblMetazoa" id="GPAI005916-PA"/>
    </source>
</evidence>
<evidence type="ECO:0000256" key="5">
    <source>
        <dbReference type="ARBA" id="ARBA00022692"/>
    </source>
</evidence>
<dbReference type="VEuPathDB" id="VectorBase:GPAI005916"/>
<dbReference type="SUPFAM" id="SSF81338">
    <property type="entry name" value="Aquaporin-like"/>
    <property type="match status" value="1"/>
</dbReference>
<comment type="similarity">
    <text evidence="2 9">Belongs to the MIP/aquaporin (TC 1.A.8) family.</text>
</comment>
<feature type="transmembrane region" description="Helical" evidence="10">
    <location>
        <begin position="174"/>
        <end position="196"/>
    </location>
</feature>
<evidence type="ECO:0000313" key="12">
    <source>
        <dbReference type="Proteomes" id="UP000092445"/>
    </source>
</evidence>
<evidence type="ECO:0000256" key="4">
    <source>
        <dbReference type="ARBA" id="ARBA00022448"/>
    </source>
</evidence>
<keyword evidence="8 10" id="KW-0472">Membrane</keyword>
<feature type="transmembrane region" description="Helical" evidence="10">
    <location>
        <begin position="141"/>
        <end position="162"/>
    </location>
</feature>
<dbReference type="Proteomes" id="UP000092445">
    <property type="component" value="Unassembled WGS sequence"/>
</dbReference>
<dbReference type="EnsemblMetazoa" id="GPAI005916-RA">
    <property type="protein sequence ID" value="GPAI005916-PA"/>
    <property type="gene ID" value="GPAI005916"/>
</dbReference>
<dbReference type="PANTHER" id="PTHR19139:SF291">
    <property type="entry name" value="AQUAPORIN"/>
    <property type="match status" value="1"/>
</dbReference>
<dbReference type="AlphaFoldDB" id="A0A1A9Z741"/>
<evidence type="ECO:0000256" key="9">
    <source>
        <dbReference type="RuleBase" id="RU000477"/>
    </source>
</evidence>
<feature type="transmembrane region" description="Helical" evidence="10">
    <location>
        <begin position="216"/>
        <end position="236"/>
    </location>
</feature>
<dbReference type="PROSITE" id="PS00221">
    <property type="entry name" value="MIP"/>
    <property type="match status" value="1"/>
</dbReference>
<evidence type="ECO:0008006" key="13">
    <source>
        <dbReference type="Google" id="ProtNLM"/>
    </source>
</evidence>
<comment type="subcellular location">
    <subcellularLocation>
        <location evidence="1">Membrane</location>
        <topology evidence="1">Multi-pass membrane protein</topology>
    </subcellularLocation>
</comment>